<dbReference type="RefSeq" id="WP_164363199.1">
    <property type="nucleotide sequence ID" value="NZ_CP066776.1"/>
</dbReference>
<dbReference type="InterPro" id="IPR010293">
    <property type="entry name" value="Sbt_1"/>
</dbReference>
<name>A0A6B3LAU3_9BACT</name>
<dbReference type="KEGG" id="soa:G3M56_003030"/>
<dbReference type="AlphaFoldDB" id="A0A6B3LAU3"/>
<evidence type="ECO:0000313" key="2">
    <source>
        <dbReference type="Proteomes" id="UP000475117"/>
    </source>
</evidence>
<proteinExistence type="predicted"/>
<dbReference type="PANTHER" id="PTHR40400:SF1">
    <property type="entry name" value="SLR1512 PROTEIN"/>
    <property type="match status" value="1"/>
</dbReference>
<gene>
    <name evidence="1" type="ORF">G3M56_003030</name>
</gene>
<organism evidence="1 2">
    <name type="scientific">Sulfuriroseicoccus oceanibius</name>
    <dbReference type="NCBI Taxonomy" id="2707525"/>
    <lineage>
        <taxon>Bacteria</taxon>
        <taxon>Pseudomonadati</taxon>
        <taxon>Verrucomicrobiota</taxon>
        <taxon>Verrucomicrobiia</taxon>
        <taxon>Verrucomicrobiales</taxon>
        <taxon>Verrucomicrobiaceae</taxon>
        <taxon>Sulfuriroseicoccus</taxon>
    </lineage>
</organism>
<dbReference type="EMBL" id="CP066776">
    <property type="protein sequence ID" value="QQL45577.1"/>
    <property type="molecule type" value="Genomic_DNA"/>
</dbReference>
<dbReference type="PANTHER" id="PTHR40400">
    <property type="entry name" value="SLR1512 PROTEIN"/>
    <property type="match status" value="1"/>
</dbReference>
<keyword evidence="2" id="KW-1185">Reference proteome</keyword>
<dbReference type="Pfam" id="PF05982">
    <property type="entry name" value="Sbt_1"/>
    <property type="match status" value="1"/>
</dbReference>
<evidence type="ECO:0000313" key="1">
    <source>
        <dbReference type="EMBL" id="QQL45577.1"/>
    </source>
</evidence>
<sequence length="315" mass="32485">MELLIQNLVSPVVLAFLLGIIARMVRSDLEIPSAIYQGLSIYLLLAIGLKGGVALSQTPPAELVGPVLLTLALGVLTPFSAFILLRKLGKLGRIDAAATAAHYGSVSAVTFVAAIEAVKHSDIPAAGYLPALVAVLEVPGIIVGLLLARQSQSGGIKSALHEVLTGKSIFLMLGGLIIGTVCGAEKVSTIAPFFIDPFKGVLFLFLLELGIVAASRFRDLAQAGWRLVLTGCLLPTLHGTIATTAATYIGMSTGSAAVFGAMVASASYIAAPAAVRIALPKASPGIYLTMALGVTFPFNLAIGIPLFLKLAQLTS</sequence>
<accession>A0A6B3LAU3</accession>
<protein>
    <submittedName>
        <fullName evidence="1">Sodium-dependent bicarbonate transport family permease</fullName>
    </submittedName>
</protein>
<dbReference type="Proteomes" id="UP000475117">
    <property type="component" value="Chromosome"/>
</dbReference>
<reference evidence="1 2" key="1">
    <citation type="submission" date="2020-12" db="EMBL/GenBank/DDBJ databases">
        <title>Sulforoseuscoccus oceanibium gen. nov., sp. nov., a representative of the phylum Verrucomicrobia with special cytoplasmic membrane, and proposal of Sulforoseuscoccusaceae fam. nov.</title>
        <authorList>
            <person name="Xi F."/>
        </authorList>
    </citation>
    <scope>NUCLEOTIDE SEQUENCE [LARGE SCALE GENOMIC DNA]</scope>
    <source>
        <strain evidence="1 2">T37</strain>
    </source>
</reference>